<name>A0A1N6Y8W2_9BACT</name>
<sequence length="271" mass="31257">MKNRRIFKLNFSLLGSNFVSMDIKGILFRILPALSLLLWLSAPAQAQSERVKDFNSNGWYMYFGDHKLNDKWGLHTEVQWRRHNILKDPQQLLIRTGINYDLTPSAMFTLGYGYIETHPYGDFPAAGTFPEHRIYQQLQLKNSVSRVGLMHRYRLEQRWIKPAGAETTTYLNRARYMLKATLPLIGTSIEAGEPFLAAYNEIFVGFGNNIQRNIFDQNRAYAALGYKFSNAATLELGYLNQIVQKANGTVFEHNHTLQVSLFYNLDFSKNN</sequence>
<dbReference type="EMBL" id="FTNM01000003">
    <property type="protein sequence ID" value="SIR10909.1"/>
    <property type="molecule type" value="Genomic_DNA"/>
</dbReference>
<dbReference type="STRING" id="1077936.SAMN05421545_2341"/>
<protein>
    <recommendedName>
        <fullName evidence="3">DUF2490 domain-containing protein</fullName>
    </recommendedName>
</protein>
<dbReference type="Proteomes" id="UP000185924">
    <property type="component" value="Unassembled WGS sequence"/>
</dbReference>
<gene>
    <name evidence="1" type="ORF">SAMN05421545_2341</name>
</gene>
<dbReference type="InterPro" id="IPR019619">
    <property type="entry name" value="DUF2490"/>
</dbReference>
<dbReference type="AlphaFoldDB" id="A0A1N6Y8W2"/>
<evidence type="ECO:0008006" key="3">
    <source>
        <dbReference type="Google" id="ProtNLM"/>
    </source>
</evidence>
<accession>A0A1N6Y8W2</accession>
<keyword evidence="2" id="KW-1185">Reference proteome</keyword>
<dbReference type="Pfam" id="PF10677">
    <property type="entry name" value="DUF2490"/>
    <property type="match status" value="1"/>
</dbReference>
<reference evidence="2" key="1">
    <citation type="submission" date="2017-01" db="EMBL/GenBank/DDBJ databases">
        <authorList>
            <person name="Varghese N."/>
            <person name="Submissions S."/>
        </authorList>
    </citation>
    <scope>NUCLEOTIDE SEQUENCE [LARGE SCALE GENOMIC DNA]</scope>
    <source>
        <strain evidence="2">DM9</strain>
    </source>
</reference>
<evidence type="ECO:0000313" key="2">
    <source>
        <dbReference type="Proteomes" id="UP000185924"/>
    </source>
</evidence>
<proteinExistence type="predicted"/>
<evidence type="ECO:0000313" key="1">
    <source>
        <dbReference type="EMBL" id="SIR10909.1"/>
    </source>
</evidence>
<organism evidence="1 2">
    <name type="scientific">Pontibacter lucknowensis</name>
    <dbReference type="NCBI Taxonomy" id="1077936"/>
    <lineage>
        <taxon>Bacteria</taxon>
        <taxon>Pseudomonadati</taxon>
        <taxon>Bacteroidota</taxon>
        <taxon>Cytophagia</taxon>
        <taxon>Cytophagales</taxon>
        <taxon>Hymenobacteraceae</taxon>
        <taxon>Pontibacter</taxon>
    </lineage>
</organism>